<feature type="domain" description="C2H2-type" evidence="1">
    <location>
        <begin position="253"/>
        <end position="275"/>
    </location>
</feature>
<proteinExistence type="predicted"/>
<sequence length="293" mass="34110">MNLLKDTEIDNIIRQHLTTPLKLQGYFQFVALSSKTQVSGSITDNYSHIIIPSTVYPVGEIRNNQIEEEQTVVQYNVPGRPFFLIQNPNLLEYIHESVEYRSANKRRRKEPIKVRIVNHLRHYHFAWVSVTRVSRDETKEHPDEHYCLASVKGARQFAQTFSNVSVIVLQNNKSKIGLDIPAVSRTFHILQSAAQEAIDFLQLFDGFLSPITKVQDSHYINSIHLLQYFDKFKIPGYDAHCPSISQMTYHRLCCLICHKYFLTQAYMAKHKHLLHPSPHERSKKNNLQAQNWL</sequence>
<name>A0ABN7UL62_GIGMA</name>
<evidence type="ECO:0000259" key="1">
    <source>
        <dbReference type="PROSITE" id="PS00028"/>
    </source>
</evidence>
<dbReference type="EMBL" id="CAJVQB010003260">
    <property type="protein sequence ID" value="CAG8602695.1"/>
    <property type="molecule type" value="Genomic_DNA"/>
</dbReference>
<reference evidence="2 3" key="1">
    <citation type="submission" date="2021-06" db="EMBL/GenBank/DDBJ databases">
        <authorList>
            <person name="Kallberg Y."/>
            <person name="Tangrot J."/>
            <person name="Rosling A."/>
        </authorList>
    </citation>
    <scope>NUCLEOTIDE SEQUENCE [LARGE SCALE GENOMIC DNA]</scope>
    <source>
        <strain evidence="2 3">120-4 pot B 10/14</strain>
    </source>
</reference>
<dbReference type="InterPro" id="IPR013087">
    <property type="entry name" value="Znf_C2H2_type"/>
</dbReference>
<comment type="caution">
    <text evidence="2">The sequence shown here is derived from an EMBL/GenBank/DDBJ whole genome shotgun (WGS) entry which is preliminary data.</text>
</comment>
<organism evidence="2 3">
    <name type="scientific">Gigaspora margarita</name>
    <dbReference type="NCBI Taxonomy" id="4874"/>
    <lineage>
        <taxon>Eukaryota</taxon>
        <taxon>Fungi</taxon>
        <taxon>Fungi incertae sedis</taxon>
        <taxon>Mucoromycota</taxon>
        <taxon>Glomeromycotina</taxon>
        <taxon>Glomeromycetes</taxon>
        <taxon>Diversisporales</taxon>
        <taxon>Gigasporaceae</taxon>
        <taxon>Gigaspora</taxon>
    </lineage>
</organism>
<evidence type="ECO:0000313" key="2">
    <source>
        <dbReference type="EMBL" id="CAG8602695.1"/>
    </source>
</evidence>
<keyword evidence="3" id="KW-1185">Reference proteome</keyword>
<gene>
    <name evidence="2" type="ORF">GMARGA_LOCUS6965</name>
</gene>
<dbReference type="PROSITE" id="PS00028">
    <property type="entry name" value="ZINC_FINGER_C2H2_1"/>
    <property type="match status" value="1"/>
</dbReference>
<evidence type="ECO:0000313" key="3">
    <source>
        <dbReference type="Proteomes" id="UP000789901"/>
    </source>
</evidence>
<protein>
    <submittedName>
        <fullName evidence="2">17481_t:CDS:1</fullName>
    </submittedName>
</protein>
<accession>A0ABN7UL62</accession>
<dbReference type="Proteomes" id="UP000789901">
    <property type="component" value="Unassembled WGS sequence"/>
</dbReference>